<keyword evidence="1" id="KW-1133">Transmembrane helix</keyword>
<keyword evidence="4" id="KW-1185">Reference proteome</keyword>
<dbReference type="Pfam" id="PF04397">
    <property type="entry name" value="LytTR"/>
    <property type="match status" value="1"/>
</dbReference>
<feature type="transmembrane region" description="Helical" evidence="1">
    <location>
        <begin position="50"/>
        <end position="73"/>
    </location>
</feature>
<dbReference type="Gene3D" id="2.40.50.1020">
    <property type="entry name" value="LytTr DNA-binding domain"/>
    <property type="match status" value="1"/>
</dbReference>
<comment type="caution">
    <text evidence="3">The sequence shown here is derived from an EMBL/GenBank/DDBJ whole genome shotgun (WGS) entry which is preliminary data.</text>
</comment>
<evidence type="ECO:0000256" key="1">
    <source>
        <dbReference type="SAM" id="Phobius"/>
    </source>
</evidence>
<feature type="transmembrane region" description="Helical" evidence="1">
    <location>
        <begin position="118"/>
        <end position="142"/>
    </location>
</feature>
<dbReference type="SMART" id="SM00850">
    <property type="entry name" value="LytTR"/>
    <property type="match status" value="1"/>
</dbReference>
<dbReference type="GO" id="GO:0003677">
    <property type="term" value="F:DNA binding"/>
    <property type="evidence" value="ECO:0007669"/>
    <property type="project" value="UniProtKB-KW"/>
</dbReference>
<accession>A0ABV9HU74</accession>
<evidence type="ECO:0000259" key="2">
    <source>
        <dbReference type="SMART" id="SM00850"/>
    </source>
</evidence>
<name>A0ABV9HU74_9FLAO</name>
<evidence type="ECO:0000313" key="3">
    <source>
        <dbReference type="EMBL" id="MFC4633240.1"/>
    </source>
</evidence>
<organism evidence="3 4">
    <name type="scientific">Dokdonia ponticola</name>
    <dbReference type="NCBI Taxonomy" id="2041041"/>
    <lineage>
        <taxon>Bacteria</taxon>
        <taxon>Pseudomonadati</taxon>
        <taxon>Bacteroidota</taxon>
        <taxon>Flavobacteriia</taxon>
        <taxon>Flavobacteriales</taxon>
        <taxon>Flavobacteriaceae</taxon>
        <taxon>Dokdonia</taxon>
    </lineage>
</organism>
<dbReference type="EMBL" id="JBHSFV010000002">
    <property type="protein sequence ID" value="MFC4633240.1"/>
    <property type="molecule type" value="Genomic_DNA"/>
</dbReference>
<protein>
    <submittedName>
        <fullName evidence="3">LytTR family transcriptional regulator DNA-binding domain-containing protein</fullName>
    </submittedName>
</protein>
<proteinExistence type="predicted"/>
<dbReference type="Proteomes" id="UP001596043">
    <property type="component" value="Unassembled WGS sequence"/>
</dbReference>
<keyword evidence="3" id="KW-0238">DNA-binding</keyword>
<feature type="transmembrane region" description="Helical" evidence="1">
    <location>
        <begin position="85"/>
        <end position="106"/>
    </location>
</feature>
<dbReference type="InterPro" id="IPR007492">
    <property type="entry name" value="LytTR_DNA-bd_dom"/>
</dbReference>
<reference evidence="4" key="1">
    <citation type="journal article" date="2019" name="Int. J. Syst. Evol. Microbiol.">
        <title>The Global Catalogue of Microorganisms (GCM) 10K type strain sequencing project: providing services to taxonomists for standard genome sequencing and annotation.</title>
        <authorList>
            <consortium name="The Broad Institute Genomics Platform"/>
            <consortium name="The Broad Institute Genome Sequencing Center for Infectious Disease"/>
            <person name="Wu L."/>
            <person name="Ma J."/>
        </authorList>
    </citation>
    <scope>NUCLEOTIDE SEQUENCE [LARGE SCALE GENOMIC DNA]</scope>
    <source>
        <strain evidence="4">YJ-61-S</strain>
    </source>
</reference>
<feature type="domain" description="HTH LytTR-type" evidence="2">
    <location>
        <begin position="163"/>
        <end position="267"/>
    </location>
</feature>
<sequence length="278" mass="32221">MLVIDSTLKKQFRRWGKQLLILLFIALVANHLTSKDHFPFHESYRFPFYGVFTSIFLGIVILIVTEFVYNYFIHHVFKEKVTLTLGVRFLCVNLGIITLLYIPMFYVFGNIEGNDFDLYALVIGLLITLAICTILITIVYALEIYTLYKNTLDQGTLVVAYGNRKKVIPIKEISYSYSVHKIVYLIEENGTISATDFTLQMLEEKLETYGFFRASRNVLIQHRAVKEVKAIENGKLVVLITPYFQEQEQLKIVVSRYKKKDFLLWFDNIPPIVSTIGS</sequence>
<keyword evidence="1" id="KW-0812">Transmembrane</keyword>
<gene>
    <name evidence="3" type="ORF">ACFO3O_04940</name>
</gene>
<evidence type="ECO:0000313" key="4">
    <source>
        <dbReference type="Proteomes" id="UP001596043"/>
    </source>
</evidence>
<keyword evidence="1" id="KW-0472">Membrane</keyword>
<dbReference type="RefSeq" id="WP_379977435.1">
    <property type="nucleotide sequence ID" value="NZ_JBHSFV010000002.1"/>
</dbReference>